<protein>
    <recommendedName>
        <fullName evidence="1">SnoaL-like domain-containing protein</fullName>
    </recommendedName>
</protein>
<dbReference type="KEGG" id="mdu:MDUV_22840"/>
<dbReference type="InterPro" id="IPR032710">
    <property type="entry name" value="NTF2-like_dom_sf"/>
</dbReference>
<dbReference type="EMBL" id="AP022563">
    <property type="protein sequence ID" value="BBX17424.1"/>
    <property type="molecule type" value="Genomic_DNA"/>
</dbReference>
<evidence type="ECO:0000313" key="3">
    <source>
        <dbReference type="Proteomes" id="UP000467006"/>
    </source>
</evidence>
<dbReference type="InterPro" id="IPR037401">
    <property type="entry name" value="SnoaL-like"/>
</dbReference>
<accession>A0A7I7K1D7</accession>
<gene>
    <name evidence="2" type="ORF">MDUV_22840</name>
</gene>
<dbReference type="AlphaFoldDB" id="A0A7I7K1D7"/>
<reference evidence="2 3" key="1">
    <citation type="journal article" date="2019" name="Emerg. Microbes Infect.">
        <title>Comprehensive subspecies identification of 175 nontuberculous mycobacteria species based on 7547 genomic profiles.</title>
        <authorList>
            <person name="Matsumoto Y."/>
            <person name="Kinjo T."/>
            <person name="Motooka D."/>
            <person name="Nabeya D."/>
            <person name="Jung N."/>
            <person name="Uechi K."/>
            <person name="Horii T."/>
            <person name="Iida T."/>
            <person name="Fujita J."/>
            <person name="Nakamura S."/>
        </authorList>
    </citation>
    <scope>NUCLEOTIDE SEQUENCE [LARGE SCALE GENOMIC DNA]</scope>
    <source>
        <strain evidence="2 3">JCM 6396</strain>
    </source>
</reference>
<dbReference type="Gene3D" id="3.10.450.50">
    <property type="match status" value="1"/>
</dbReference>
<sequence>MSQRVGDLLEIENLLTRYCRAVDSQDWALYRSMFTADARVDYSAAGLFVGTCDDAVAYLTRHQKSITVGMHYLTNVESRFDGQTAHVVAMWFNAVALPGKSDISFFGGRWHDEMTRTPEGWRIRDLRLEVTG</sequence>
<evidence type="ECO:0000259" key="1">
    <source>
        <dbReference type="Pfam" id="PF13577"/>
    </source>
</evidence>
<evidence type="ECO:0000313" key="2">
    <source>
        <dbReference type="EMBL" id="BBX17424.1"/>
    </source>
</evidence>
<dbReference type="Pfam" id="PF13577">
    <property type="entry name" value="SnoaL_4"/>
    <property type="match status" value="1"/>
</dbReference>
<keyword evidence="3" id="KW-1185">Reference proteome</keyword>
<dbReference type="SUPFAM" id="SSF54427">
    <property type="entry name" value="NTF2-like"/>
    <property type="match status" value="1"/>
</dbReference>
<dbReference type="Proteomes" id="UP000467006">
    <property type="component" value="Chromosome"/>
</dbReference>
<organism evidence="2 3">
    <name type="scientific">Mycolicibacterium duvalii</name>
    <dbReference type="NCBI Taxonomy" id="39688"/>
    <lineage>
        <taxon>Bacteria</taxon>
        <taxon>Bacillati</taxon>
        <taxon>Actinomycetota</taxon>
        <taxon>Actinomycetes</taxon>
        <taxon>Mycobacteriales</taxon>
        <taxon>Mycobacteriaceae</taxon>
        <taxon>Mycolicibacterium</taxon>
    </lineage>
</organism>
<proteinExistence type="predicted"/>
<feature type="domain" description="SnoaL-like" evidence="1">
    <location>
        <begin position="4"/>
        <end position="126"/>
    </location>
</feature>
<dbReference type="RefSeq" id="WP_234815183.1">
    <property type="nucleotide sequence ID" value="NZ_AP022563.1"/>
</dbReference>
<name>A0A7I7K1D7_9MYCO</name>